<dbReference type="GO" id="GO:0005737">
    <property type="term" value="C:cytoplasm"/>
    <property type="evidence" value="ECO:0007669"/>
    <property type="project" value="TreeGrafter"/>
</dbReference>
<dbReference type="InterPro" id="IPR011899">
    <property type="entry name" value="Glutaredoxin_euk/vir"/>
</dbReference>
<dbReference type="InterPro" id="IPR014025">
    <property type="entry name" value="Glutaredoxin_subgr"/>
</dbReference>
<dbReference type="NCBIfam" id="TIGR02180">
    <property type="entry name" value="GRX_euk"/>
    <property type="match status" value="1"/>
</dbReference>
<sequence>MYSRRKLIFRLYFGARQESDLVQSNDRPPVPHFHNSSEVHDVPSIMALMLAAQRVPQRLLPLHRVARLRDAVRRMHVEPSQNAVEELIQTSPVVFFSKSYCPFCVRVKELFEDMDIKPLTIELDDLEAGQDIQDVLADMTSLRTVPNVFINGRHIGGCDSVMKLAKSNTLLDTINHHA</sequence>
<dbReference type="AlphaFoldDB" id="A0A6A5APL5"/>
<name>A0A6A5APL5_APHAT</name>
<organism evidence="2 3">
    <name type="scientific">Aphanomyces astaci</name>
    <name type="common">Crayfish plague agent</name>
    <dbReference type="NCBI Taxonomy" id="112090"/>
    <lineage>
        <taxon>Eukaryota</taxon>
        <taxon>Sar</taxon>
        <taxon>Stramenopiles</taxon>
        <taxon>Oomycota</taxon>
        <taxon>Saprolegniomycetes</taxon>
        <taxon>Saprolegniales</taxon>
        <taxon>Verrucalvaceae</taxon>
        <taxon>Aphanomyces</taxon>
    </lineage>
</organism>
<feature type="domain" description="Glutaredoxin" evidence="1">
    <location>
        <begin position="93"/>
        <end position="155"/>
    </location>
</feature>
<dbReference type="EMBL" id="VJMI01009430">
    <property type="protein sequence ID" value="KAF0758975.1"/>
    <property type="molecule type" value="Genomic_DNA"/>
</dbReference>
<evidence type="ECO:0000313" key="2">
    <source>
        <dbReference type="EMBL" id="KAF0758975.1"/>
    </source>
</evidence>
<dbReference type="Proteomes" id="UP000469452">
    <property type="component" value="Unassembled WGS sequence"/>
</dbReference>
<reference evidence="2 3" key="1">
    <citation type="submission" date="2019-06" db="EMBL/GenBank/DDBJ databases">
        <title>Genomics analysis of Aphanomyces spp. identifies a new class of oomycete effector associated with host adaptation.</title>
        <authorList>
            <person name="Gaulin E."/>
        </authorList>
    </citation>
    <scope>NUCLEOTIDE SEQUENCE [LARGE SCALE GENOMIC DNA]</scope>
    <source>
        <strain evidence="2 3">E</strain>
    </source>
</reference>
<gene>
    <name evidence="2" type="ORF">AaE_003781</name>
</gene>
<dbReference type="VEuPathDB" id="FungiDB:H257_10929"/>
<dbReference type="InterPro" id="IPR036249">
    <property type="entry name" value="Thioredoxin-like_sf"/>
</dbReference>
<dbReference type="FunFam" id="3.40.30.10:FF:000093">
    <property type="entry name" value="Glutaredoxin 2"/>
    <property type="match status" value="1"/>
</dbReference>
<dbReference type="PANTHER" id="PTHR45694">
    <property type="entry name" value="GLUTAREDOXIN 2"/>
    <property type="match status" value="1"/>
</dbReference>
<dbReference type="PROSITE" id="PS51354">
    <property type="entry name" value="GLUTAREDOXIN_2"/>
    <property type="match status" value="1"/>
</dbReference>
<dbReference type="InterPro" id="IPR002109">
    <property type="entry name" value="Glutaredoxin"/>
</dbReference>
<dbReference type="CDD" id="cd03419">
    <property type="entry name" value="GRX_GRXh_1_2_like"/>
    <property type="match status" value="1"/>
</dbReference>
<dbReference type="PANTHER" id="PTHR45694:SF18">
    <property type="entry name" value="GLUTAREDOXIN-1-RELATED"/>
    <property type="match status" value="1"/>
</dbReference>
<proteinExistence type="predicted"/>
<dbReference type="GO" id="GO:0015038">
    <property type="term" value="F:glutathione disulfide oxidoreductase activity"/>
    <property type="evidence" value="ECO:0007669"/>
    <property type="project" value="TreeGrafter"/>
</dbReference>
<accession>A0A6A5APL5</accession>
<dbReference type="SUPFAM" id="SSF52833">
    <property type="entry name" value="Thioredoxin-like"/>
    <property type="match status" value="1"/>
</dbReference>
<evidence type="ECO:0000259" key="1">
    <source>
        <dbReference type="Pfam" id="PF00462"/>
    </source>
</evidence>
<dbReference type="GO" id="GO:0034599">
    <property type="term" value="P:cellular response to oxidative stress"/>
    <property type="evidence" value="ECO:0007669"/>
    <property type="project" value="TreeGrafter"/>
</dbReference>
<protein>
    <recommendedName>
        <fullName evidence="1">Glutaredoxin domain-containing protein</fullName>
    </recommendedName>
</protein>
<dbReference type="PRINTS" id="PR00160">
    <property type="entry name" value="GLUTAREDOXIN"/>
</dbReference>
<dbReference type="Gene3D" id="3.40.30.10">
    <property type="entry name" value="Glutaredoxin"/>
    <property type="match status" value="1"/>
</dbReference>
<evidence type="ECO:0000313" key="3">
    <source>
        <dbReference type="Proteomes" id="UP000469452"/>
    </source>
</evidence>
<dbReference type="Pfam" id="PF00462">
    <property type="entry name" value="Glutaredoxin"/>
    <property type="match status" value="1"/>
</dbReference>
<comment type="caution">
    <text evidence="2">The sequence shown here is derived from an EMBL/GenBank/DDBJ whole genome shotgun (WGS) entry which is preliminary data.</text>
</comment>